<evidence type="ECO:0000256" key="1">
    <source>
        <dbReference type="ARBA" id="ARBA00001933"/>
    </source>
</evidence>
<dbReference type="Proteomes" id="UP000274545">
    <property type="component" value="Unassembled WGS sequence"/>
</dbReference>
<dbReference type="GO" id="GO:0004794">
    <property type="term" value="F:threonine deaminase activity"/>
    <property type="evidence" value="ECO:0007669"/>
    <property type="project" value="TreeGrafter"/>
</dbReference>
<protein>
    <submittedName>
        <fullName evidence="5">Pyridoxal-phosphate dependent enzyme</fullName>
    </submittedName>
</protein>
<dbReference type="AlphaFoldDB" id="A0A433EQM5"/>
<comment type="caution">
    <text evidence="5">The sequence shown here is derived from an EMBL/GenBank/DDBJ whole genome shotgun (WGS) entry which is preliminary data.</text>
</comment>
<evidence type="ECO:0000313" key="5">
    <source>
        <dbReference type="EMBL" id="RUP76785.1"/>
    </source>
</evidence>
<keyword evidence="2" id="KW-0663">Pyridoxal phosphate</keyword>
<gene>
    <name evidence="5" type="ORF">D6D54_04915</name>
</gene>
<evidence type="ECO:0000259" key="4">
    <source>
        <dbReference type="Pfam" id="PF00291"/>
    </source>
</evidence>
<dbReference type="Pfam" id="PF00291">
    <property type="entry name" value="PALP"/>
    <property type="match status" value="1"/>
</dbReference>
<organism evidence="5 6">
    <name type="scientific">Spiroplasma poulsonii</name>
    <dbReference type="NCBI Taxonomy" id="2138"/>
    <lineage>
        <taxon>Bacteria</taxon>
        <taxon>Bacillati</taxon>
        <taxon>Mycoplasmatota</taxon>
        <taxon>Mollicutes</taxon>
        <taxon>Entomoplasmatales</taxon>
        <taxon>Spiroplasmataceae</taxon>
        <taxon>Spiroplasma</taxon>
    </lineage>
</organism>
<reference evidence="5 6" key="1">
    <citation type="journal article" date="2019" name="Genome Biol. Evol.">
        <title>Toxin and genome evolution in a Drosophila defensive symbiosis.</title>
        <authorList>
            <person name="Ballinger M.J."/>
            <person name="Gawryluk R.M."/>
            <person name="Perlman S.J."/>
        </authorList>
    </citation>
    <scope>NUCLEOTIDE SEQUENCE [LARGE SCALE GENOMIC DNA]</scope>
    <source>
        <strain evidence="6">sNeo</strain>
    </source>
</reference>
<dbReference type="EMBL" id="RAHC01000005">
    <property type="protein sequence ID" value="RUP76785.1"/>
    <property type="molecule type" value="Genomic_DNA"/>
</dbReference>
<evidence type="ECO:0000256" key="2">
    <source>
        <dbReference type="ARBA" id="ARBA00022898"/>
    </source>
</evidence>
<accession>A0A433EQM5</accession>
<proteinExistence type="predicted"/>
<sequence length="201" mass="22334">YYEARKSNKSFSVHGKLSIADGIAVKQTGYITFSILNKYVDDVILVSEAEIAETILFLFENCKIVAEGAGAVTTAAMLFNKLNVKNKKIVCVLSEGNIEVTTFLNITNRALINQRRRVVLKIDAPLGKGHLTKITNVVDSHGVQIHKISDSQLENSLEINREIIRLVVDINTKAELGDIVIDLDKLGYTVMEKEFIDSIIK</sequence>
<dbReference type="RefSeq" id="WP_127092942.1">
    <property type="nucleotide sequence ID" value="NZ_RAHC01000005.1"/>
</dbReference>
<dbReference type="InterPro" id="IPR001926">
    <property type="entry name" value="TrpB-like_PALP"/>
</dbReference>
<feature type="domain" description="Tryptophan synthase beta chain-like PALP" evidence="4">
    <location>
        <begin position="2"/>
        <end position="94"/>
    </location>
</feature>
<dbReference type="GO" id="GO:0006565">
    <property type="term" value="P:L-serine catabolic process"/>
    <property type="evidence" value="ECO:0007669"/>
    <property type="project" value="TreeGrafter"/>
</dbReference>
<dbReference type="InterPro" id="IPR036052">
    <property type="entry name" value="TrpB-like_PALP_sf"/>
</dbReference>
<dbReference type="PANTHER" id="PTHR48078:SF6">
    <property type="entry name" value="L-THREONINE DEHYDRATASE CATABOLIC TDCB"/>
    <property type="match status" value="1"/>
</dbReference>
<dbReference type="PANTHER" id="PTHR48078">
    <property type="entry name" value="THREONINE DEHYDRATASE, MITOCHONDRIAL-RELATED"/>
    <property type="match status" value="1"/>
</dbReference>
<dbReference type="GO" id="GO:0009097">
    <property type="term" value="P:isoleucine biosynthetic process"/>
    <property type="evidence" value="ECO:0007669"/>
    <property type="project" value="TreeGrafter"/>
</dbReference>
<evidence type="ECO:0000313" key="6">
    <source>
        <dbReference type="Proteomes" id="UP000274545"/>
    </source>
</evidence>
<comment type="cofactor">
    <cofactor evidence="1">
        <name>pyridoxal 5'-phosphate</name>
        <dbReference type="ChEBI" id="CHEBI:597326"/>
    </cofactor>
</comment>
<dbReference type="InterPro" id="IPR050147">
    <property type="entry name" value="Ser/Thr_Dehydratase"/>
</dbReference>
<evidence type="ECO:0000256" key="3">
    <source>
        <dbReference type="ARBA" id="ARBA00023239"/>
    </source>
</evidence>
<dbReference type="GO" id="GO:0006567">
    <property type="term" value="P:L-threonine catabolic process"/>
    <property type="evidence" value="ECO:0007669"/>
    <property type="project" value="TreeGrafter"/>
</dbReference>
<dbReference type="GO" id="GO:0003941">
    <property type="term" value="F:L-serine ammonia-lyase activity"/>
    <property type="evidence" value="ECO:0007669"/>
    <property type="project" value="TreeGrafter"/>
</dbReference>
<dbReference type="Gene3D" id="3.40.50.1100">
    <property type="match status" value="1"/>
</dbReference>
<name>A0A433EQM5_9MOLU</name>
<feature type="non-terminal residue" evidence="5">
    <location>
        <position position="1"/>
    </location>
</feature>
<dbReference type="SUPFAM" id="SSF53686">
    <property type="entry name" value="Tryptophan synthase beta subunit-like PLP-dependent enzymes"/>
    <property type="match status" value="1"/>
</dbReference>
<keyword evidence="3" id="KW-0456">Lyase</keyword>